<dbReference type="InterPro" id="IPR015422">
    <property type="entry name" value="PyrdxlP-dep_Trfase_small"/>
</dbReference>
<organism evidence="7 8">
    <name type="scientific">Alectoria fallacina</name>
    <dbReference type="NCBI Taxonomy" id="1903189"/>
    <lineage>
        <taxon>Eukaryota</taxon>
        <taxon>Fungi</taxon>
        <taxon>Dikarya</taxon>
        <taxon>Ascomycota</taxon>
        <taxon>Pezizomycotina</taxon>
        <taxon>Lecanoromycetes</taxon>
        <taxon>OSLEUM clade</taxon>
        <taxon>Lecanoromycetidae</taxon>
        <taxon>Lecanorales</taxon>
        <taxon>Lecanorineae</taxon>
        <taxon>Parmeliaceae</taxon>
        <taxon>Alectoria</taxon>
    </lineage>
</organism>
<dbReference type="GO" id="GO:0016212">
    <property type="term" value="F:kynurenine-oxoglutarate transaminase activity"/>
    <property type="evidence" value="ECO:0007669"/>
    <property type="project" value="TreeGrafter"/>
</dbReference>
<keyword evidence="5" id="KW-0663">Pyridoxal phosphate</keyword>
<evidence type="ECO:0000256" key="5">
    <source>
        <dbReference type="ARBA" id="ARBA00022898"/>
    </source>
</evidence>
<feature type="domain" description="Aminotransferase class I/classII large" evidence="6">
    <location>
        <begin position="38"/>
        <end position="414"/>
    </location>
</feature>
<dbReference type="GO" id="GO:0030170">
    <property type="term" value="F:pyridoxal phosphate binding"/>
    <property type="evidence" value="ECO:0007669"/>
    <property type="project" value="InterPro"/>
</dbReference>
<keyword evidence="3" id="KW-0032">Aminotransferase</keyword>
<keyword evidence="8" id="KW-1185">Reference proteome</keyword>
<sequence length="427" mass="47533">MAARPEELIKPAERISGFGNDVWTMVNSAAAASSIQPIANLGQGFFGYNPPRFLIDAAQEALTKVDCNQYSPTRGRPRLKKALADTYSPLFGRVIDPVTEISITTGANEGMLSAIMAFVEPGEEVICFEPFFDQYIRNIHLASAIVKYVPFMPPSADGRVRIPASEWTLDMQQVRQAISPKTKMMIINTPHNPIGKVFSRGELLALGELCVQHSIIILSDEVYDRLSYVPFTRISTLSPEIEARTLTVGSVGKAFYATGWRVGHLIGPASLINHVSTAHTRICFATPGPQQEAAAVGYEEADSRGFWEESRMDMMSKMARFNAVWEELGLSYIDPQGGYFVLVNTSRVKIPASFAFPPEVEERSRDFKLSWFLIMELGVAAIPPADFYSPENAHLSEDYLRFAVCKNDDLLELAKQRLRGLKKYMDD</sequence>
<comment type="similarity">
    <text evidence="2">Belongs to the class-I pyridoxal-phosphate-dependent aminotransferase family.</text>
</comment>
<dbReference type="FunFam" id="3.40.640.10:FF:000024">
    <property type="entry name" value="Kynurenine--oxoglutarate transaminase 3"/>
    <property type="match status" value="1"/>
</dbReference>
<dbReference type="Gene3D" id="3.90.1150.10">
    <property type="entry name" value="Aspartate Aminotransferase, domain 1"/>
    <property type="match status" value="1"/>
</dbReference>
<reference evidence="7" key="1">
    <citation type="submission" date="2021-03" db="EMBL/GenBank/DDBJ databases">
        <authorList>
            <person name="Tagirdzhanova G."/>
        </authorList>
    </citation>
    <scope>NUCLEOTIDE SEQUENCE</scope>
</reference>
<dbReference type="PANTHER" id="PTHR43807:SF20">
    <property type="entry name" value="FI04487P"/>
    <property type="match status" value="1"/>
</dbReference>
<dbReference type="GO" id="GO:0005739">
    <property type="term" value="C:mitochondrion"/>
    <property type="evidence" value="ECO:0007669"/>
    <property type="project" value="TreeGrafter"/>
</dbReference>
<dbReference type="InterPro" id="IPR051326">
    <property type="entry name" value="Kynurenine-oxoglutarate_AT"/>
</dbReference>
<accession>A0A8H3PIS4</accession>
<evidence type="ECO:0000259" key="6">
    <source>
        <dbReference type="Pfam" id="PF00155"/>
    </source>
</evidence>
<dbReference type="CDD" id="cd00609">
    <property type="entry name" value="AAT_like"/>
    <property type="match status" value="1"/>
</dbReference>
<comment type="caution">
    <text evidence="7">The sequence shown here is derived from an EMBL/GenBank/DDBJ whole genome shotgun (WGS) entry which is preliminary data.</text>
</comment>
<proteinExistence type="inferred from homology"/>
<protein>
    <recommendedName>
        <fullName evidence="6">Aminotransferase class I/classII large domain-containing protein</fullName>
    </recommendedName>
</protein>
<evidence type="ECO:0000256" key="2">
    <source>
        <dbReference type="ARBA" id="ARBA00007441"/>
    </source>
</evidence>
<dbReference type="InterPro" id="IPR015421">
    <property type="entry name" value="PyrdxlP-dep_Trfase_major"/>
</dbReference>
<dbReference type="InterPro" id="IPR015424">
    <property type="entry name" value="PyrdxlP-dep_Trfase"/>
</dbReference>
<evidence type="ECO:0000256" key="4">
    <source>
        <dbReference type="ARBA" id="ARBA00022679"/>
    </source>
</evidence>
<dbReference type="PANTHER" id="PTHR43807">
    <property type="entry name" value="FI04487P"/>
    <property type="match status" value="1"/>
</dbReference>
<dbReference type="Proteomes" id="UP000664203">
    <property type="component" value="Unassembled WGS sequence"/>
</dbReference>
<dbReference type="Pfam" id="PF00155">
    <property type="entry name" value="Aminotran_1_2"/>
    <property type="match status" value="1"/>
</dbReference>
<evidence type="ECO:0000256" key="1">
    <source>
        <dbReference type="ARBA" id="ARBA00001933"/>
    </source>
</evidence>
<keyword evidence="4" id="KW-0808">Transferase</keyword>
<dbReference type="InterPro" id="IPR004839">
    <property type="entry name" value="Aminotransferase_I/II_large"/>
</dbReference>
<dbReference type="SUPFAM" id="SSF53383">
    <property type="entry name" value="PLP-dependent transferases"/>
    <property type="match status" value="1"/>
</dbReference>
<gene>
    <name evidence="7" type="ORF">ALECFALPRED_009048</name>
</gene>
<dbReference type="Gene3D" id="3.40.640.10">
    <property type="entry name" value="Type I PLP-dependent aspartate aminotransferase-like (Major domain)"/>
    <property type="match status" value="1"/>
</dbReference>
<dbReference type="AlphaFoldDB" id="A0A8H3PIS4"/>
<dbReference type="OrthoDB" id="2414662at2759"/>
<dbReference type="EMBL" id="CAJPDR010000644">
    <property type="protein sequence ID" value="CAF9941269.1"/>
    <property type="molecule type" value="Genomic_DNA"/>
</dbReference>
<evidence type="ECO:0000313" key="8">
    <source>
        <dbReference type="Proteomes" id="UP000664203"/>
    </source>
</evidence>
<evidence type="ECO:0000313" key="7">
    <source>
        <dbReference type="EMBL" id="CAF9941269.1"/>
    </source>
</evidence>
<evidence type="ECO:0000256" key="3">
    <source>
        <dbReference type="ARBA" id="ARBA00022576"/>
    </source>
</evidence>
<comment type="cofactor">
    <cofactor evidence="1">
        <name>pyridoxal 5'-phosphate</name>
        <dbReference type="ChEBI" id="CHEBI:597326"/>
    </cofactor>
</comment>
<name>A0A8H3PIS4_9LECA</name>